<reference evidence="2 3" key="1">
    <citation type="submission" date="2014-11" db="EMBL/GenBank/DDBJ databases">
        <title>Genome sequence of Flavihumibacter solisilvae 3-3.</title>
        <authorList>
            <person name="Zhou G."/>
            <person name="Li M."/>
            <person name="Wang G."/>
        </authorList>
    </citation>
    <scope>NUCLEOTIDE SEQUENCE [LARGE SCALE GENOMIC DNA]</scope>
    <source>
        <strain evidence="2 3">3-3</strain>
    </source>
</reference>
<dbReference type="OrthoDB" id="5688397at2"/>
<sequence>MKEPLTDEKGNKDKAPEKTIVLPVQLAENGLDFLIELVKQIRPASPRRIAEAESNFRSMLHQLQHDVGTLVSIRTAIRNLFFKSELLPALVASGLIGSRGFVQELGGKLKHKILPELRQPSDFLFVLSRVFYKPTDYIWVSEIDRELWKRFFRLLRVHIRINDRQLTDQLRQALLILSFRIATLGLEKEVANRLSANKDANSPFLEQNRLVIRYLDDPDADEKYIQVLLNNLQEQLYNCRQSIVWLRDQRLYHGTSLAQTFLTVRILQMIDRMLIISDVLDRDNHLNEDRFIEYFITVITNENKQNSLRGFLSDNLGLLAYQIAEHKGKKGEKYITSNRSEFRQLYRSAAGGGFIISVVAIIKNLLSKLTLAPFWMGFIYSTNYAAGFMLMDRTNTTLATKQPAYTASAVASSLDSKKLKGKPDLKNLAITIGDVSRSQIASFAGNLVVVFPFTYFLVWLMDRFMGYRIVNGEEAFSLLEQQHPFHSWSLLYACFTGGFLFLSGIISGYVENHIVYGQLTERLRNHPVLSQTMSARRLNRMVDYMNVYSGAFTGSIALGFFLGMSAVVGKIFGIPFDIRHITISSGNAAIGFYGIEQPVSYAYLAAVFLGVLGIGFLNFFVSFSLAFFVAVKSRGIHLRDYPELIGFIWRYFRKYPMDFVYPPGRRRDTNDI</sequence>
<keyword evidence="1" id="KW-1133">Transmembrane helix</keyword>
<feature type="transmembrane region" description="Helical" evidence="1">
    <location>
        <begin position="490"/>
        <end position="510"/>
    </location>
</feature>
<name>A0A0C1IEX3_9BACT</name>
<feature type="transmembrane region" description="Helical" evidence="1">
    <location>
        <begin position="440"/>
        <end position="460"/>
    </location>
</feature>
<dbReference type="Pfam" id="PF10136">
    <property type="entry name" value="SpecificRecomb"/>
    <property type="match status" value="1"/>
</dbReference>
<evidence type="ECO:0008006" key="4">
    <source>
        <dbReference type="Google" id="ProtNLM"/>
    </source>
</evidence>
<protein>
    <recommendedName>
        <fullName evidence="4">Recombinase</fullName>
    </recommendedName>
</protein>
<dbReference type="Proteomes" id="UP000031408">
    <property type="component" value="Unassembled WGS sequence"/>
</dbReference>
<keyword evidence="1" id="KW-0812">Transmembrane</keyword>
<evidence type="ECO:0000256" key="1">
    <source>
        <dbReference type="SAM" id="Phobius"/>
    </source>
</evidence>
<feature type="transmembrane region" description="Helical" evidence="1">
    <location>
        <begin position="601"/>
        <end position="631"/>
    </location>
</feature>
<dbReference type="InterPro" id="IPR011385">
    <property type="entry name" value="Site-sp_rcmbase"/>
</dbReference>
<comment type="caution">
    <text evidence="2">The sequence shown here is derived from an EMBL/GenBank/DDBJ whole genome shotgun (WGS) entry which is preliminary data.</text>
</comment>
<proteinExistence type="predicted"/>
<organism evidence="2 3">
    <name type="scientific">Flavihumibacter solisilvae</name>
    <dbReference type="NCBI Taxonomy" id="1349421"/>
    <lineage>
        <taxon>Bacteria</taxon>
        <taxon>Pseudomonadati</taxon>
        <taxon>Bacteroidota</taxon>
        <taxon>Chitinophagia</taxon>
        <taxon>Chitinophagales</taxon>
        <taxon>Chitinophagaceae</taxon>
        <taxon>Flavihumibacter</taxon>
    </lineage>
</organism>
<accession>A0A0C1IEX3</accession>
<feature type="transmembrane region" description="Helical" evidence="1">
    <location>
        <begin position="345"/>
        <end position="362"/>
    </location>
</feature>
<dbReference type="EMBL" id="JSVC01000029">
    <property type="protein sequence ID" value="KIC92725.1"/>
    <property type="molecule type" value="Genomic_DNA"/>
</dbReference>
<keyword evidence="1" id="KW-0472">Membrane</keyword>
<dbReference type="STRING" id="1349421.OI18_21250"/>
<feature type="transmembrane region" description="Helical" evidence="1">
    <location>
        <begin position="547"/>
        <end position="569"/>
    </location>
</feature>
<evidence type="ECO:0000313" key="2">
    <source>
        <dbReference type="EMBL" id="KIC92725.1"/>
    </source>
</evidence>
<evidence type="ECO:0000313" key="3">
    <source>
        <dbReference type="Proteomes" id="UP000031408"/>
    </source>
</evidence>
<keyword evidence="3" id="KW-1185">Reference proteome</keyword>
<dbReference type="RefSeq" id="WP_039143818.1">
    <property type="nucleotide sequence ID" value="NZ_JSVC01000029.1"/>
</dbReference>
<gene>
    <name evidence="2" type="ORF">OI18_21250</name>
</gene>
<feature type="transmembrane region" description="Helical" evidence="1">
    <location>
        <begin position="369"/>
        <end position="391"/>
    </location>
</feature>
<dbReference type="AlphaFoldDB" id="A0A0C1IEX3"/>